<feature type="compositionally biased region" description="Polar residues" evidence="1">
    <location>
        <begin position="518"/>
        <end position="527"/>
    </location>
</feature>
<dbReference type="EMBL" id="LCWV01000015">
    <property type="protein sequence ID" value="PWI68293.1"/>
    <property type="molecule type" value="Genomic_DNA"/>
</dbReference>
<feature type="region of interest" description="Disordered" evidence="1">
    <location>
        <begin position="640"/>
        <end position="673"/>
    </location>
</feature>
<dbReference type="Proteomes" id="UP000245956">
    <property type="component" value="Unassembled WGS sequence"/>
</dbReference>
<proteinExistence type="predicted"/>
<evidence type="ECO:0000256" key="1">
    <source>
        <dbReference type="SAM" id="MobiDB-lite"/>
    </source>
</evidence>
<reference evidence="2 3" key="1">
    <citation type="journal article" date="2016" name="Front. Microbiol.">
        <title>Genome and transcriptome sequences reveal the specific parasitism of the nematophagous Purpureocillium lilacinum 36-1.</title>
        <authorList>
            <person name="Xie J."/>
            <person name="Li S."/>
            <person name="Mo C."/>
            <person name="Xiao X."/>
            <person name="Peng D."/>
            <person name="Wang G."/>
            <person name="Xiao Y."/>
        </authorList>
    </citation>
    <scope>NUCLEOTIDE SEQUENCE [LARGE SCALE GENOMIC DNA]</scope>
    <source>
        <strain evidence="2 3">36-1</strain>
    </source>
</reference>
<organism evidence="2 3">
    <name type="scientific">Purpureocillium lilacinum</name>
    <name type="common">Paecilomyces lilacinus</name>
    <dbReference type="NCBI Taxonomy" id="33203"/>
    <lineage>
        <taxon>Eukaryota</taxon>
        <taxon>Fungi</taxon>
        <taxon>Dikarya</taxon>
        <taxon>Ascomycota</taxon>
        <taxon>Pezizomycotina</taxon>
        <taxon>Sordariomycetes</taxon>
        <taxon>Hypocreomycetidae</taxon>
        <taxon>Hypocreales</taxon>
        <taxon>Ophiocordycipitaceae</taxon>
        <taxon>Purpureocillium</taxon>
    </lineage>
</organism>
<accession>A0A2U3E1B1</accession>
<evidence type="ECO:0000313" key="3">
    <source>
        <dbReference type="Proteomes" id="UP000245956"/>
    </source>
</evidence>
<feature type="region of interest" description="Disordered" evidence="1">
    <location>
        <begin position="487"/>
        <end position="539"/>
    </location>
</feature>
<comment type="caution">
    <text evidence="2">The sequence shown here is derived from an EMBL/GenBank/DDBJ whole genome shotgun (WGS) entry which is preliminary data.</text>
</comment>
<feature type="region of interest" description="Disordered" evidence="1">
    <location>
        <begin position="423"/>
        <end position="448"/>
    </location>
</feature>
<sequence>MARAASLPDYPNEPVSFAYAFRQCRRRVRTVHGVAGVKISVQTPEKRVAAVDPKPNPTVPRQTCVLFTIPLGSVSLVGPRGVAVLPAEGFGNVSRAAVVSVATDCGRLNKGRLCPDEVALSRACTGFAARRRMQALKDAEKTARQMLSQRPPLVDRAKHSRKLSDRSGIVCASSFNPLSARQAWRVGVDDCQSSASWITAQAARSDTLKDPGVCAWPTIPPQASHDSWLGPSARRLATPFDVGGSEPADPQGDACLGCISDSLIAPQNAPKMLLMCMGNVAPGQRRVSLKQASVLASPATIAHSTSHLRRAGGYARADCREEKKREVYRPNASSIAPTRRAVGMIVVGATFWKRLGAGETMGTFCALNARVGPFAPITAGAGACFTIPSGAQRRENHAGTSIRGKRSAAAVGFFLAVSERAQELEETQPTRPAAWTSERETDLGAGRRSRLCLAPDRRAGPWLVNPQTAAFTRDADCGGRRIQMPLTRAQAPGGPNQSPDAAAAEAAPVRLESKHQGQKINSSTLQCKRTEGEEEGTGAWGQKSALRTCSASLSRNSGAYNKERQRAGDVADASLGNAADERIGQTASLAFGTWLDTWSTASHAAAVVEGPPDPSSVVSAAALHSLRARAMDATIMAPPPAGRQTIPPGGKSSAGRAPVAPTRPPKQACQSDVRRRRALTLSPMSGARYAAACALPAGGPECPCMPPPGWGPPCRRAEEGGPLRPMARRRRGHVFFCGGTRGSDSSRRH</sequence>
<evidence type="ECO:0000313" key="2">
    <source>
        <dbReference type="EMBL" id="PWI68293.1"/>
    </source>
</evidence>
<protein>
    <submittedName>
        <fullName evidence="2">Uncharacterized protein</fullName>
    </submittedName>
</protein>
<name>A0A2U3E1B1_PURLI</name>
<dbReference type="AlphaFoldDB" id="A0A2U3E1B1"/>
<gene>
    <name evidence="2" type="ORF">PCL_02062</name>
</gene>